<organism evidence="2 3">
    <name type="scientific">Catenuloplanes niger</name>
    <dbReference type="NCBI Taxonomy" id="587534"/>
    <lineage>
        <taxon>Bacteria</taxon>
        <taxon>Bacillati</taxon>
        <taxon>Actinomycetota</taxon>
        <taxon>Actinomycetes</taxon>
        <taxon>Micromonosporales</taxon>
        <taxon>Micromonosporaceae</taxon>
        <taxon>Catenuloplanes</taxon>
    </lineage>
</organism>
<dbReference type="AlphaFoldDB" id="A0AAE3ZZ79"/>
<keyword evidence="3" id="KW-1185">Reference proteome</keyword>
<dbReference type="RefSeq" id="WP_310425281.1">
    <property type="nucleotide sequence ID" value="NZ_JAVDYC010000001.1"/>
</dbReference>
<dbReference type="InterPro" id="IPR025714">
    <property type="entry name" value="Methyltranfer_dom"/>
</dbReference>
<dbReference type="Pfam" id="PF13847">
    <property type="entry name" value="Methyltransf_31"/>
    <property type="match status" value="1"/>
</dbReference>
<evidence type="ECO:0000313" key="2">
    <source>
        <dbReference type="EMBL" id="MDR7327677.1"/>
    </source>
</evidence>
<dbReference type="CDD" id="cd02440">
    <property type="entry name" value="AdoMet_MTases"/>
    <property type="match status" value="1"/>
</dbReference>
<gene>
    <name evidence="2" type="ORF">J2S44_007927</name>
</gene>
<evidence type="ECO:0000313" key="3">
    <source>
        <dbReference type="Proteomes" id="UP001183629"/>
    </source>
</evidence>
<accession>A0AAE3ZZ79</accession>
<dbReference type="EMBL" id="JAVDYC010000001">
    <property type="protein sequence ID" value="MDR7327677.1"/>
    <property type="molecule type" value="Genomic_DNA"/>
</dbReference>
<dbReference type="InterPro" id="IPR029063">
    <property type="entry name" value="SAM-dependent_MTases_sf"/>
</dbReference>
<dbReference type="Proteomes" id="UP001183629">
    <property type="component" value="Unassembled WGS sequence"/>
</dbReference>
<feature type="domain" description="Methyltransferase" evidence="1">
    <location>
        <begin position="40"/>
        <end position="155"/>
    </location>
</feature>
<comment type="caution">
    <text evidence="2">The sequence shown here is derived from an EMBL/GenBank/DDBJ whole genome shotgun (WGS) entry which is preliminary data.</text>
</comment>
<name>A0AAE3ZZ79_9ACTN</name>
<dbReference type="SUPFAM" id="SSF53335">
    <property type="entry name" value="S-adenosyl-L-methionine-dependent methyltransferases"/>
    <property type="match status" value="1"/>
</dbReference>
<protein>
    <submittedName>
        <fullName evidence="2">Ubiquinone/menaquinone biosynthesis C-methylase UbiE</fullName>
    </submittedName>
</protein>
<reference evidence="2 3" key="1">
    <citation type="submission" date="2023-07" db="EMBL/GenBank/DDBJ databases">
        <title>Sequencing the genomes of 1000 actinobacteria strains.</title>
        <authorList>
            <person name="Klenk H.-P."/>
        </authorList>
    </citation>
    <scope>NUCLEOTIDE SEQUENCE [LARGE SCALE GENOMIC DNA]</scope>
    <source>
        <strain evidence="2 3">DSM 44711</strain>
    </source>
</reference>
<proteinExistence type="predicted"/>
<keyword evidence="2" id="KW-0830">Ubiquinone</keyword>
<sequence length="274" mass="29532">MSDGETYVLGYSDAEHRRLRAQARLLQPWTEHFLTAGGLRENMVVLDLGSGAGDVTMAAADVVGPGGRVIGIDRDAGSVARATRRAAEAGYAGRVEFRVGTLEDVETDIVFDAVIGRYILLYLRTPASALRRVAGLLRTGGVTIFHEIDLTEPQPTWPACDVWDDSYRLLATVYRAAGAVPDFGRRFHRTFLDAGLPAPEIESVTPVGGPASTVVDWLAMSLMSLQPALTAAGLPLPRGLSFDDSLADRLRAALAERNSQIIGPAQYGAWARKR</sequence>
<evidence type="ECO:0000259" key="1">
    <source>
        <dbReference type="Pfam" id="PF13847"/>
    </source>
</evidence>
<dbReference type="PANTHER" id="PTHR43861">
    <property type="entry name" value="TRANS-ACONITATE 2-METHYLTRANSFERASE-RELATED"/>
    <property type="match status" value="1"/>
</dbReference>
<dbReference type="Gene3D" id="3.40.50.150">
    <property type="entry name" value="Vaccinia Virus protein VP39"/>
    <property type="match status" value="1"/>
</dbReference>